<protein>
    <submittedName>
        <fullName evidence="2">SKI transcriptional corepressor</fullName>
    </submittedName>
</protein>
<dbReference type="EMBL" id="PUHQ01000024">
    <property type="protein sequence ID" value="KAG0662803.1"/>
    <property type="molecule type" value="Genomic_DNA"/>
</dbReference>
<feature type="compositionally biased region" description="Basic residues" evidence="1">
    <location>
        <begin position="114"/>
        <end position="125"/>
    </location>
</feature>
<gene>
    <name evidence="2" type="primary">SKOR2</name>
    <name evidence="2" type="ORF">C6P46_003116</name>
</gene>
<dbReference type="AlphaFoldDB" id="A0A9P6W3K2"/>
<feature type="compositionally biased region" description="Pro residues" evidence="1">
    <location>
        <begin position="157"/>
        <end position="172"/>
    </location>
</feature>
<reference evidence="2 3" key="1">
    <citation type="submission" date="2020-11" db="EMBL/GenBank/DDBJ databases">
        <title>Kefir isolates.</title>
        <authorList>
            <person name="Marcisauskas S."/>
            <person name="Kim Y."/>
            <person name="Blasche S."/>
        </authorList>
    </citation>
    <scope>NUCLEOTIDE SEQUENCE [LARGE SCALE GENOMIC DNA]</scope>
    <source>
        <strain evidence="2 3">KR</strain>
    </source>
</reference>
<evidence type="ECO:0000313" key="3">
    <source>
        <dbReference type="Proteomes" id="UP000777482"/>
    </source>
</evidence>
<evidence type="ECO:0000256" key="1">
    <source>
        <dbReference type="SAM" id="MobiDB-lite"/>
    </source>
</evidence>
<organism evidence="2 3">
    <name type="scientific">Rhodotorula mucilaginosa</name>
    <name type="common">Yeast</name>
    <name type="synonym">Rhodotorula rubra</name>
    <dbReference type="NCBI Taxonomy" id="5537"/>
    <lineage>
        <taxon>Eukaryota</taxon>
        <taxon>Fungi</taxon>
        <taxon>Dikarya</taxon>
        <taxon>Basidiomycota</taxon>
        <taxon>Pucciniomycotina</taxon>
        <taxon>Microbotryomycetes</taxon>
        <taxon>Sporidiobolales</taxon>
        <taxon>Sporidiobolaceae</taxon>
        <taxon>Rhodotorula</taxon>
    </lineage>
</organism>
<feature type="region of interest" description="Disordered" evidence="1">
    <location>
        <begin position="76"/>
        <end position="97"/>
    </location>
</feature>
<dbReference type="OrthoDB" id="445556at2759"/>
<evidence type="ECO:0000313" key="2">
    <source>
        <dbReference type="EMBL" id="KAG0662803.1"/>
    </source>
</evidence>
<feature type="compositionally biased region" description="Basic and acidic residues" evidence="1">
    <location>
        <begin position="190"/>
        <end position="199"/>
    </location>
</feature>
<proteinExistence type="predicted"/>
<feature type="region of interest" description="Disordered" evidence="1">
    <location>
        <begin position="111"/>
        <end position="237"/>
    </location>
</feature>
<dbReference type="Proteomes" id="UP000777482">
    <property type="component" value="Unassembled WGS sequence"/>
</dbReference>
<name>A0A9P6W3K2_RHOMI</name>
<feature type="compositionally biased region" description="Basic and acidic residues" evidence="1">
    <location>
        <begin position="28"/>
        <end position="54"/>
    </location>
</feature>
<feature type="compositionally biased region" description="Basic and acidic residues" evidence="1">
    <location>
        <begin position="1"/>
        <end position="11"/>
    </location>
</feature>
<feature type="compositionally biased region" description="Basic and acidic residues" evidence="1">
    <location>
        <begin position="227"/>
        <end position="237"/>
    </location>
</feature>
<keyword evidence="3" id="KW-1185">Reference proteome</keyword>
<sequence>MHELALREGRYPDLYPAPHGHHRRHGKGGPDQEKCKTARKEWTEAKTESNGDRVTKAGRQEVTYCRDGTTRWRSESTTVISHAETRHHSHSGFRASMPGDYYTDAYAYADDRHHSHPPHHPHKHHHDPERRQNHHHSPPHHHHHHGDQQHGHRSRSLPPPGTLLSLPAPPSPAHISLRSPGGHLPGGLRSYEDPRGGDHPHRHQHAKRIESAHKSKVTPLASTAQPRWKERARELVL</sequence>
<accession>A0A9P6W3K2</accession>
<feature type="compositionally biased region" description="Basic residues" evidence="1">
    <location>
        <begin position="132"/>
        <end position="155"/>
    </location>
</feature>
<comment type="caution">
    <text evidence="2">The sequence shown here is derived from an EMBL/GenBank/DDBJ whole genome shotgun (WGS) entry which is preliminary data.</text>
</comment>
<feature type="region of interest" description="Disordered" evidence="1">
    <location>
        <begin position="1"/>
        <end position="54"/>
    </location>
</feature>